<dbReference type="GO" id="GO:0016829">
    <property type="term" value="F:lyase activity"/>
    <property type="evidence" value="ECO:0007669"/>
    <property type="project" value="UniProtKB-KW"/>
</dbReference>
<reference evidence="1 2" key="1">
    <citation type="submission" date="2016-10" db="EMBL/GenBank/DDBJ databases">
        <authorList>
            <person name="de Groot N.N."/>
        </authorList>
    </citation>
    <scope>NUCLEOTIDE SEQUENCE [LARGE SCALE GENOMIC DNA]</scope>
    <source>
        <strain evidence="1 2">MT12</strain>
    </source>
</reference>
<dbReference type="AlphaFoldDB" id="A0A1H5HRK4"/>
<proteinExistence type="predicted"/>
<protein>
    <submittedName>
        <fullName evidence="1">HpcH/HpaI aldolase/citrate lyase family protein</fullName>
    </submittedName>
</protein>
<dbReference type="Proteomes" id="UP000198992">
    <property type="component" value="Unassembled WGS sequence"/>
</dbReference>
<dbReference type="InterPro" id="IPR015813">
    <property type="entry name" value="Pyrv/PenolPyrv_kinase-like_dom"/>
</dbReference>
<name>A0A1H5HRK4_9BRAD</name>
<gene>
    <name evidence="1" type="ORF">SAMN05444164_7604</name>
</gene>
<dbReference type="InterPro" id="IPR040442">
    <property type="entry name" value="Pyrv_kinase-like_dom_sf"/>
</dbReference>
<accession>A0A1H5HRK4</accession>
<dbReference type="SUPFAM" id="SSF51621">
    <property type="entry name" value="Phosphoenolpyruvate/pyruvate domain"/>
    <property type="match status" value="1"/>
</dbReference>
<dbReference type="EMBL" id="FNTH01000001">
    <property type="protein sequence ID" value="SEE30539.1"/>
    <property type="molecule type" value="Genomic_DNA"/>
</dbReference>
<keyword evidence="1" id="KW-0456">Lyase</keyword>
<sequence>MMTAVTRIWACNHKSGMAASRGRRTCRATAGMSPRGPKVTSPHCTVGVEMGEFRYLRNSLPRELRHARGYANSPYLFHLHNPAAGRYPGSRTAWCRCGCHRSRAWAVGPRHLHAMIASTAGTKCRPVVRVGKRDETMVKSALNIGAAGVVFPLVSTAQQAADFRRCNAAIRFHLTHPSSHRKVDCSMTGVCDCSLTWTRSSDPSPTPRSRVEKSG</sequence>
<dbReference type="Gene3D" id="3.20.20.60">
    <property type="entry name" value="Phosphoenolpyruvate-binding domains"/>
    <property type="match status" value="1"/>
</dbReference>
<organism evidence="1 2">
    <name type="scientific">Bradyrhizobium erythrophlei</name>
    <dbReference type="NCBI Taxonomy" id="1437360"/>
    <lineage>
        <taxon>Bacteria</taxon>
        <taxon>Pseudomonadati</taxon>
        <taxon>Pseudomonadota</taxon>
        <taxon>Alphaproteobacteria</taxon>
        <taxon>Hyphomicrobiales</taxon>
        <taxon>Nitrobacteraceae</taxon>
        <taxon>Bradyrhizobium</taxon>
    </lineage>
</organism>
<evidence type="ECO:0000313" key="2">
    <source>
        <dbReference type="Proteomes" id="UP000198992"/>
    </source>
</evidence>
<evidence type="ECO:0000313" key="1">
    <source>
        <dbReference type="EMBL" id="SEE30539.1"/>
    </source>
</evidence>
<dbReference type="OrthoDB" id="9802624at2"/>